<organism evidence="1 2">
    <name type="scientific">Panagrolaimus sp. PS1159</name>
    <dbReference type="NCBI Taxonomy" id="55785"/>
    <lineage>
        <taxon>Eukaryota</taxon>
        <taxon>Metazoa</taxon>
        <taxon>Ecdysozoa</taxon>
        <taxon>Nematoda</taxon>
        <taxon>Chromadorea</taxon>
        <taxon>Rhabditida</taxon>
        <taxon>Tylenchina</taxon>
        <taxon>Panagrolaimomorpha</taxon>
        <taxon>Panagrolaimoidea</taxon>
        <taxon>Panagrolaimidae</taxon>
        <taxon>Panagrolaimus</taxon>
    </lineage>
</organism>
<reference evidence="2" key="1">
    <citation type="submission" date="2022-11" db="UniProtKB">
        <authorList>
            <consortium name="WormBaseParasite"/>
        </authorList>
    </citation>
    <scope>IDENTIFICATION</scope>
</reference>
<protein>
    <submittedName>
        <fullName evidence="2">Uncharacterized protein</fullName>
    </submittedName>
</protein>
<accession>A0AC35EYK8</accession>
<proteinExistence type="predicted"/>
<sequence length="89" mass="9727">MTRRHDAARKDRRKRHVATAEEALYSVEAILRAAAESQAHEERQDQRANGAEAGTPNPDADDEDANQGQQAGNGEEEEGQQAGNGEEEE</sequence>
<name>A0AC35EYK8_9BILA</name>
<dbReference type="Proteomes" id="UP000887580">
    <property type="component" value="Unplaced"/>
</dbReference>
<evidence type="ECO:0000313" key="1">
    <source>
        <dbReference type="Proteomes" id="UP000887580"/>
    </source>
</evidence>
<evidence type="ECO:0000313" key="2">
    <source>
        <dbReference type="WBParaSite" id="PS1159_v2.g12003.t1"/>
    </source>
</evidence>
<dbReference type="WBParaSite" id="PS1159_v2.g12003.t1">
    <property type="protein sequence ID" value="PS1159_v2.g12003.t1"/>
    <property type="gene ID" value="PS1159_v2.g12003"/>
</dbReference>